<evidence type="ECO:0000256" key="8">
    <source>
        <dbReference type="ARBA" id="ARBA00023136"/>
    </source>
</evidence>
<dbReference type="Pfam" id="PF13499">
    <property type="entry name" value="EF-hand_7"/>
    <property type="match status" value="1"/>
</dbReference>
<dbReference type="PANTHER" id="PTHR12294">
    <property type="entry name" value="EF HAND DOMAIN FAMILY A1,A2-RELATED"/>
    <property type="match status" value="1"/>
</dbReference>
<dbReference type="PANTHER" id="PTHR12294:SF13">
    <property type="entry name" value="MITOCHONDRIAL CALCIUM UPTAKE 3, ISOFORM D"/>
    <property type="match status" value="1"/>
</dbReference>
<dbReference type="GO" id="GO:0005509">
    <property type="term" value="F:calcium ion binding"/>
    <property type="evidence" value="ECO:0007669"/>
    <property type="project" value="InterPro"/>
</dbReference>
<evidence type="ECO:0000256" key="2">
    <source>
        <dbReference type="ARBA" id="ARBA00004569"/>
    </source>
</evidence>
<dbReference type="InterPro" id="IPR039800">
    <property type="entry name" value="MICU1/2/3"/>
</dbReference>
<comment type="subcellular location">
    <subcellularLocation>
        <location evidence="1">Mitochondrion inner membrane</location>
    </subcellularLocation>
    <subcellularLocation>
        <location evidence="2">Mitochondrion intermembrane space</location>
    </subcellularLocation>
</comment>
<dbReference type="GO" id="GO:0051560">
    <property type="term" value="P:mitochondrial calcium ion homeostasis"/>
    <property type="evidence" value="ECO:0007669"/>
    <property type="project" value="TreeGrafter"/>
</dbReference>
<dbReference type="AlphaFoldDB" id="A0A3P6QBW4"/>
<dbReference type="GO" id="GO:0036444">
    <property type="term" value="P:calcium import into the mitochondrion"/>
    <property type="evidence" value="ECO:0007669"/>
    <property type="project" value="TreeGrafter"/>
</dbReference>
<dbReference type="EMBL" id="UYRT01007018">
    <property type="protein sequence ID" value="VDK41480.1"/>
    <property type="molecule type" value="Genomic_DNA"/>
</dbReference>
<keyword evidence="11" id="KW-1185">Reference proteome</keyword>
<feature type="domain" description="EF-hand" evidence="9">
    <location>
        <begin position="38"/>
        <end position="73"/>
    </location>
</feature>
<keyword evidence="4" id="KW-0999">Mitochondrion inner membrane</keyword>
<dbReference type="GO" id="GO:1990246">
    <property type="term" value="C:uniplex complex"/>
    <property type="evidence" value="ECO:0007669"/>
    <property type="project" value="TreeGrafter"/>
</dbReference>
<dbReference type="PROSITE" id="PS50222">
    <property type="entry name" value="EF_HAND_2"/>
    <property type="match status" value="1"/>
</dbReference>
<keyword evidence="6" id="KW-0809">Transit peptide</keyword>
<evidence type="ECO:0000256" key="6">
    <source>
        <dbReference type="ARBA" id="ARBA00022946"/>
    </source>
</evidence>
<dbReference type="SUPFAM" id="SSF47473">
    <property type="entry name" value="EF-hand"/>
    <property type="match status" value="1"/>
</dbReference>
<accession>A0A3P6QBW4</accession>
<dbReference type="Gene3D" id="1.10.238.10">
    <property type="entry name" value="EF-hand"/>
    <property type="match status" value="1"/>
</dbReference>
<evidence type="ECO:0000256" key="1">
    <source>
        <dbReference type="ARBA" id="ARBA00004273"/>
    </source>
</evidence>
<keyword evidence="5" id="KW-0106">Calcium</keyword>
<keyword evidence="8" id="KW-0472">Membrane</keyword>
<dbReference type="InterPro" id="IPR011992">
    <property type="entry name" value="EF-hand-dom_pair"/>
</dbReference>
<proteinExistence type="predicted"/>
<dbReference type="PROSITE" id="PS00018">
    <property type="entry name" value="EF_HAND_1"/>
    <property type="match status" value="1"/>
</dbReference>
<evidence type="ECO:0000313" key="10">
    <source>
        <dbReference type="EMBL" id="VDK41480.1"/>
    </source>
</evidence>
<organism evidence="10 11">
    <name type="scientific">Gongylonema pulchrum</name>
    <dbReference type="NCBI Taxonomy" id="637853"/>
    <lineage>
        <taxon>Eukaryota</taxon>
        <taxon>Metazoa</taxon>
        <taxon>Ecdysozoa</taxon>
        <taxon>Nematoda</taxon>
        <taxon>Chromadorea</taxon>
        <taxon>Rhabditida</taxon>
        <taxon>Spirurina</taxon>
        <taxon>Spiruromorpha</taxon>
        <taxon>Spiruroidea</taxon>
        <taxon>Gongylonematidae</taxon>
        <taxon>Gongylonema</taxon>
    </lineage>
</organism>
<evidence type="ECO:0000256" key="7">
    <source>
        <dbReference type="ARBA" id="ARBA00023128"/>
    </source>
</evidence>
<name>A0A3P6QBW4_9BILA</name>
<dbReference type="OrthoDB" id="5859791at2759"/>
<dbReference type="InterPro" id="IPR002048">
    <property type="entry name" value="EF_hand_dom"/>
</dbReference>
<evidence type="ECO:0000256" key="4">
    <source>
        <dbReference type="ARBA" id="ARBA00022792"/>
    </source>
</evidence>
<dbReference type="Proteomes" id="UP000271098">
    <property type="component" value="Unassembled WGS sequence"/>
</dbReference>
<protein>
    <recommendedName>
        <fullName evidence="9">EF-hand domain-containing protein</fullName>
    </recommendedName>
</protein>
<keyword evidence="7" id="KW-0496">Mitochondrion</keyword>
<evidence type="ECO:0000259" key="9">
    <source>
        <dbReference type="PROSITE" id="PS50222"/>
    </source>
</evidence>
<keyword evidence="3" id="KW-0677">Repeat</keyword>
<evidence type="ECO:0000256" key="5">
    <source>
        <dbReference type="ARBA" id="ARBA00022837"/>
    </source>
</evidence>
<dbReference type="InterPro" id="IPR018247">
    <property type="entry name" value="EF_Hand_1_Ca_BS"/>
</dbReference>
<gene>
    <name evidence="10" type="ORF">GPUH_LOCUS3909</name>
</gene>
<sequence>MNNLKEFTAAVRLYTLANIPVSQMEFRRVVRASTGHNLNENLVKLLFRIFDTNNDDRLSYTEFIGVMNDRVRRGFKETPLFYRFKDVSGWISYKVSDLQLENLRKDAFFCFEISSALENLRERFYWNCIGEIPS</sequence>
<evidence type="ECO:0000313" key="11">
    <source>
        <dbReference type="Proteomes" id="UP000271098"/>
    </source>
</evidence>
<reference evidence="10 11" key="1">
    <citation type="submission" date="2018-11" db="EMBL/GenBank/DDBJ databases">
        <authorList>
            <consortium name="Pathogen Informatics"/>
        </authorList>
    </citation>
    <scope>NUCLEOTIDE SEQUENCE [LARGE SCALE GENOMIC DNA]</scope>
</reference>
<dbReference type="GO" id="GO:0005758">
    <property type="term" value="C:mitochondrial intermembrane space"/>
    <property type="evidence" value="ECO:0007669"/>
    <property type="project" value="UniProtKB-SubCell"/>
</dbReference>
<evidence type="ECO:0000256" key="3">
    <source>
        <dbReference type="ARBA" id="ARBA00022737"/>
    </source>
</evidence>